<keyword evidence="3 8" id="KW-0732">Signal</keyword>
<dbReference type="SMART" id="SM00257">
    <property type="entry name" value="LysM"/>
    <property type="match status" value="3"/>
</dbReference>
<evidence type="ECO:0000256" key="8">
    <source>
        <dbReference type="SAM" id="SignalP"/>
    </source>
</evidence>
<dbReference type="InterPro" id="IPR051202">
    <property type="entry name" value="Peptidase_C40"/>
</dbReference>
<keyword evidence="5 11" id="KW-0378">Hydrolase</keyword>
<evidence type="ECO:0000313" key="12">
    <source>
        <dbReference type="Proteomes" id="UP000034166"/>
    </source>
</evidence>
<sequence length="366" mass="39002">MKKKVTALATAAVLSSTFATNVFADTYTVKKGDTLSHIAIKHNTKVADLKKWNGLSSDLIFVNQKLKVASQPASTASAASIASTKATTSATAQSAPKATTYRVVSGDTLSGIAAKHSISLANLKAWNNLNSDLIFPGQVFAVSKPSQEQVPSQPVQPVAAPPAPSQPAAAPAQSSVYTIKPGDTLSKIALQHKMSLAELMSLNNLNSHIIYAGKTLKVSGQTPVVSSTPAKTAGQTSTVVQASTGSSQVSKLIAEAKSHIGTKYVWGGSTPSGFDCSGYIYYVFQKAGKNLPRTSAEGYFNRSYYVDKPQPGDLVFFEGTYKKGISHMGIYIGNNQFIHADNSGVRITSVNDTYYKKHFDSYKRLY</sequence>
<accession>A0A0M2SYW1</accession>
<evidence type="ECO:0000256" key="1">
    <source>
        <dbReference type="ARBA" id="ARBA00007074"/>
    </source>
</evidence>
<evidence type="ECO:0000313" key="11">
    <source>
        <dbReference type="EMBL" id="KKK38886.1"/>
    </source>
</evidence>
<evidence type="ECO:0000256" key="6">
    <source>
        <dbReference type="ARBA" id="ARBA00022807"/>
    </source>
</evidence>
<comment type="caution">
    <text evidence="11">The sequence shown here is derived from an EMBL/GenBank/DDBJ whole genome shotgun (WGS) entry which is preliminary data.</text>
</comment>
<evidence type="ECO:0000256" key="4">
    <source>
        <dbReference type="ARBA" id="ARBA00022737"/>
    </source>
</evidence>
<dbReference type="GO" id="GO:0006508">
    <property type="term" value="P:proteolysis"/>
    <property type="evidence" value="ECO:0007669"/>
    <property type="project" value="UniProtKB-KW"/>
</dbReference>
<keyword evidence="2" id="KW-0645">Protease</keyword>
<comment type="similarity">
    <text evidence="1">Belongs to the peptidase C40 family.</text>
</comment>
<dbReference type="SUPFAM" id="SSF54001">
    <property type="entry name" value="Cysteine proteinases"/>
    <property type="match status" value="1"/>
</dbReference>
<dbReference type="InterPro" id="IPR000064">
    <property type="entry name" value="NLP_P60_dom"/>
</dbReference>
<dbReference type="Gene3D" id="3.10.350.10">
    <property type="entry name" value="LysM domain"/>
    <property type="match status" value="3"/>
</dbReference>
<feature type="compositionally biased region" description="Low complexity" evidence="7">
    <location>
        <begin position="145"/>
        <end position="158"/>
    </location>
</feature>
<dbReference type="InterPro" id="IPR018392">
    <property type="entry name" value="LysM"/>
</dbReference>
<dbReference type="InterPro" id="IPR036779">
    <property type="entry name" value="LysM_dom_sf"/>
</dbReference>
<dbReference type="InterPro" id="IPR038765">
    <property type="entry name" value="Papain-like_cys_pep_sf"/>
</dbReference>
<feature type="domain" description="LysM" evidence="9">
    <location>
        <begin position="25"/>
        <end position="68"/>
    </location>
</feature>
<keyword evidence="12" id="KW-1185">Reference proteome</keyword>
<dbReference type="Pfam" id="PF01476">
    <property type="entry name" value="LysM"/>
    <property type="match status" value="3"/>
</dbReference>
<evidence type="ECO:0000256" key="2">
    <source>
        <dbReference type="ARBA" id="ARBA00022670"/>
    </source>
</evidence>
<dbReference type="PANTHER" id="PTHR47053">
    <property type="entry name" value="MUREIN DD-ENDOPEPTIDASE MEPH-RELATED"/>
    <property type="match status" value="1"/>
</dbReference>
<dbReference type="RefSeq" id="WP_046522820.1">
    <property type="nucleotide sequence ID" value="NZ_LAYY01000005.1"/>
</dbReference>
<dbReference type="AlphaFoldDB" id="A0A0M2SYW1"/>
<evidence type="ECO:0000256" key="3">
    <source>
        <dbReference type="ARBA" id="ARBA00022729"/>
    </source>
</evidence>
<keyword evidence="4" id="KW-0677">Repeat</keyword>
<proteinExistence type="inferred from homology"/>
<protein>
    <submittedName>
        <fullName evidence="11">Peptidoglycan hydrolase</fullName>
    </submittedName>
</protein>
<feature type="domain" description="LysM" evidence="9">
    <location>
        <begin position="99"/>
        <end position="142"/>
    </location>
</feature>
<evidence type="ECO:0000256" key="5">
    <source>
        <dbReference type="ARBA" id="ARBA00022801"/>
    </source>
</evidence>
<feature type="domain" description="NlpC/P60" evidence="10">
    <location>
        <begin position="246"/>
        <end position="366"/>
    </location>
</feature>
<gene>
    <name evidence="11" type="ORF">WQ57_05925</name>
</gene>
<feature type="region of interest" description="Disordered" evidence="7">
    <location>
        <begin position="145"/>
        <end position="174"/>
    </location>
</feature>
<evidence type="ECO:0000259" key="10">
    <source>
        <dbReference type="PROSITE" id="PS51935"/>
    </source>
</evidence>
<evidence type="ECO:0000259" key="9">
    <source>
        <dbReference type="PROSITE" id="PS51782"/>
    </source>
</evidence>
<feature type="signal peptide" evidence="8">
    <location>
        <begin position="1"/>
        <end position="24"/>
    </location>
</feature>
<organism evidence="11 12">
    <name type="scientific">Mesobacillus campisalis</name>
    <dbReference type="NCBI Taxonomy" id="1408103"/>
    <lineage>
        <taxon>Bacteria</taxon>
        <taxon>Bacillati</taxon>
        <taxon>Bacillota</taxon>
        <taxon>Bacilli</taxon>
        <taxon>Bacillales</taxon>
        <taxon>Bacillaceae</taxon>
        <taxon>Mesobacillus</taxon>
    </lineage>
</organism>
<dbReference type="PANTHER" id="PTHR47053:SF1">
    <property type="entry name" value="MUREIN DD-ENDOPEPTIDASE MEPH-RELATED"/>
    <property type="match status" value="1"/>
</dbReference>
<dbReference type="PROSITE" id="PS51935">
    <property type="entry name" value="NLPC_P60"/>
    <property type="match status" value="1"/>
</dbReference>
<dbReference type="PROSITE" id="PS51782">
    <property type="entry name" value="LYSM"/>
    <property type="match status" value="3"/>
</dbReference>
<dbReference type="Proteomes" id="UP000034166">
    <property type="component" value="Unassembled WGS sequence"/>
</dbReference>
<dbReference type="Pfam" id="PF00877">
    <property type="entry name" value="NLPC_P60"/>
    <property type="match status" value="1"/>
</dbReference>
<reference evidence="11 12" key="1">
    <citation type="submission" date="2015-04" db="EMBL/GenBank/DDBJ databases">
        <title>Taxonomic description and genome sequence of Bacillus campisalis sp. nov., a novel member of the genus Bacillus isolated from solar saltern.</title>
        <authorList>
            <person name="Mathan Kumar R."/>
            <person name="Kaur G."/>
            <person name="Kumar A."/>
            <person name="Singh N.K."/>
            <person name="Kaur N."/>
            <person name="Kumar N."/>
            <person name="Mayilraj S."/>
        </authorList>
    </citation>
    <scope>NUCLEOTIDE SEQUENCE [LARGE SCALE GENOMIC DNA]</scope>
    <source>
        <strain evidence="11 12">SA2-6</strain>
    </source>
</reference>
<dbReference type="GO" id="GO:0008234">
    <property type="term" value="F:cysteine-type peptidase activity"/>
    <property type="evidence" value="ECO:0007669"/>
    <property type="project" value="UniProtKB-KW"/>
</dbReference>
<dbReference type="PATRIC" id="fig|1408103.3.peg.1332"/>
<dbReference type="OrthoDB" id="9813368at2"/>
<feature type="chain" id="PRO_5005642009" evidence="8">
    <location>
        <begin position="25"/>
        <end position="366"/>
    </location>
</feature>
<dbReference type="Gene3D" id="3.90.1720.10">
    <property type="entry name" value="endopeptidase domain like (from Nostoc punctiforme)"/>
    <property type="match status" value="1"/>
</dbReference>
<dbReference type="SUPFAM" id="SSF54106">
    <property type="entry name" value="LysM domain"/>
    <property type="match status" value="3"/>
</dbReference>
<dbReference type="EMBL" id="LAYY01000005">
    <property type="protein sequence ID" value="KKK38886.1"/>
    <property type="molecule type" value="Genomic_DNA"/>
</dbReference>
<evidence type="ECO:0000256" key="7">
    <source>
        <dbReference type="SAM" id="MobiDB-lite"/>
    </source>
</evidence>
<dbReference type="CDD" id="cd00118">
    <property type="entry name" value="LysM"/>
    <property type="match status" value="3"/>
</dbReference>
<keyword evidence="6" id="KW-0788">Thiol protease</keyword>
<name>A0A0M2SYW1_9BACI</name>
<feature type="domain" description="LysM" evidence="9">
    <location>
        <begin position="175"/>
        <end position="218"/>
    </location>
</feature>